<keyword evidence="4" id="KW-0732">Signal</keyword>
<dbReference type="InterPro" id="IPR009722">
    <property type="entry name" value="YjiK/CarP"/>
</dbReference>
<protein>
    <recommendedName>
        <fullName evidence="7">LTD domain-containing protein</fullName>
    </recommendedName>
</protein>
<accession>A0A0D3KMC1</accession>
<evidence type="ECO:0000256" key="2">
    <source>
        <dbReference type="ARBA" id="ARBA00022475"/>
    </source>
</evidence>
<dbReference type="GeneID" id="17282176"/>
<dbReference type="AlphaFoldDB" id="A0A0D3KMC1"/>
<organism evidence="5 6">
    <name type="scientific">Emiliania huxleyi (strain CCMP1516)</name>
    <dbReference type="NCBI Taxonomy" id="280463"/>
    <lineage>
        <taxon>Eukaryota</taxon>
        <taxon>Haptista</taxon>
        <taxon>Haptophyta</taxon>
        <taxon>Prymnesiophyceae</taxon>
        <taxon>Isochrysidales</taxon>
        <taxon>Noelaerhabdaceae</taxon>
        <taxon>Emiliania</taxon>
    </lineage>
</organism>
<dbReference type="HOGENOM" id="CLU_294312_0_0_1"/>
<keyword evidence="3" id="KW-0472">Membrane</keyword>
<evidence type="ECO:0008006" key="7">
    <source>
        <dbReference type="Google" id="ProtNLM"/>
    </source>
</evidence>
<evidence type="ECO:0000313" key="6">
    <source>
        <dbReference type="Proteomes" id="UP000013827"/>
    </source>
</evidence>
<evidence type="ECO:0000256" key="4">
    <source>
        <dbReference type="SAM" id="SignalP"/>
    </source>
</evidence>
<keyword evidence="6" id="KW-1185">Reference proteome</keyword>
<feature type="signal peptide" evidence="4">
    <location>
        <begin position="1"/>
        <end position="19"/>
    </location>
</feature>
<dbReference type="EnsemblProtists" id="EOD36906">
    <property type="protein sequence ID" value="EOD36906"/>
    <property type="gene ID" value="EMIHUDRAFT_201201"/>
</dbReference>
<feature type="chain" id="PRO_5044291872" description="LTD domain-containing protein" evidence="4">
    <location>
        <begin position="20"/>
        <end position="1031"/>
    </location>
</feature>
<comment type="subcellular location">
    <subcellularLocation>
        <location evidence="1">Cell membrane</location>
    </subcellularLocation>
</comment>
<proteinExistence type="predicted"/>
<dbReference type="RefSeq" id="XP_005789335.1">
    <property type="nucleotide sequence ID" value="XM_005789278.1"/>
</dbReference>
<sequence length="1031" mass="105814">MTTTVPVSLLLMFLNAAVGMRRLSSSAVLINEVTNQGSETDLCAGEDWVELVNVVGAPSSVAGMALDDSSSSPDLGIVSDLPAEVAAGKALVLGQGSCPAEIPAHGYLVVCKGEKAFTFDAAGAVVASYLEGCGFGFGNGNTDDVVLFSSAEGNVTADMIVDRTGVWNDALGNNPTAAQSLGRNGAGDSAVLINEVTNQGSETDLCAGEDWVELVNVVGAPSSVAGMALDDSSSSPDLGIVSDLPAEVAAGKALVLGQGSCPAEIPANGYLVVCKGEKAFTFDAAGAVVASYLEGCGFGFGNGNSDDVVLFSSAEGNVTADMIVDRTGVWNDALGNNPTAAQSLGRNGAGDSAVLINEVTNQGSETDLCAGEDWVELVNVVGAPSSVAGMALDDSSSSPDLGIVSDLPAEVAAGKALVLGQGSCLAEIPAHGYLVVCKGEKAFTFDAAGAVVASYLEGCGFGFGNGNTDDVVLFSSAEGNVTADMIVDRTGVWNDALGNNPTAAQSLGRNGAGDSAVLINEVTNQGSETDLCAGEDWVELVNVVGAPSSVAGMALDDSSSSPDLGIVSDLPAEVAAGKALVLGQGSCPAEIPAHGYLVVCKGEKAFTFDAAGAVVASYLEGCGFGFGNGNTDDVVLFSSAEGNVTADMIVDRTGVWNDALGNNPTAAQSLGRINWAESAVFVVFDERTLGVANPFFVEQWDLSESSKAEDLSGVAIIPGGAGDIDSIIFCNNNPLNSDVAKGDEKLVRLFEYTLPTPSSPPKLMRMVRMDGFDDVEGLALVEKTSTGVRLVVTEEGRLNLVLITLPLMGAADGVVVEATVDYAAVPPEDMYAVSLVDDAKSTNRGLEGVAYDPAGFFYTLTEELPMRVLRVDMRTRETVLLFSGPPRLASGELRIQSHSSSIRNDEQALLSGVATDIAGMTYDYKSRSLIFVSHEGIDDGSIGPATVFTSDLSGKLLSGPLKLQGAQPEGIVMKDASTMYIIGEPAEVQMYVSKKAGVLASPPPPSSPLRGDCPPGLEVACRVWTVNPAFA</sequence>
<keyword evidence="2" id="KW-1003">Cell membrane</keyword>
<evidence type="ECO:0000256" key="3">
    <source>
        <dbReference type="ARBA" id="ARBA00023136"/>
    </source>
</evidence>
<dbReference type="Pfam" id="PF06977">
    <property type="entry name" value="SdiA-regulated"/>
    <property type="match status" value="1"/>
</dbReference>
<name>A0A0D3KMC1_EMIH1</name>
<dbReference type="GO" id="GO:0005886">
    <property type="term" value="C:plasma membrane"/>
    <property type="evidence" value="ECO:0007669"/>
    <property type="project" value="UniProtKB-SubCell"/>
</dbReference>
<dbReference type="Proteomes" id="UP000013827">
    <property type="component" value="Unassembled WGS sequence"/>
</dbReference>
<dbReference type="KEGG" id="ehx:EMIHUDRAFT_201201"/>
<dbReference type="PaxDb" id="2903-EOD36906"/>
<reference evidence="6" key="1">
    <citation type="journal article" date="2013" name="Nature">
        <title>Pan genome of the phytoplankton Emiliania underpins its global distribution.</title>
        <authorList>
            <person name="Read B.A."/>
            <person name="Kegel J."/>
            <person name="Klute M.J."/>
            <person name="Kuo A."/>
            <person name="Lefebvre S.C."/>
            <person name="Maumus F."/>
            <person name="Mayer C."/>
            <person name="Miller J."/>
            <person name="Monier A."/>
            <person name="Salamov A."/>
            <person name="Young J."/>
            <person name="Aguilar M."/>
            <person name="Claverie J.M."/>
            <person name="Frickenhaus S."/>
            <person name="Gonzalez K."/>
            <person name="Herman E.K."/>
            <person name="Lin Y.C."/>
            <person name="Napier J."/>
            <person name="Ogata H."/>
            <person name="Sarno A.F."/>
            <person name="Shmutz J."/>
            <person name="Schroeder D."/>
            <person name="de Vargas C."/>
            <person name="Verret F."/>
            <person name="von Dassow P."/>
            <person name="Valentin K."/>
            <person name="Van de Peer Y."/>
            <person name="Wheeler G."/>
            <person name="Dacks J.B."/>
            <person name="Delwiche C.F."/>
            <person name="Dyhrman S.T."/>
            <person name="Glockner G."/>
            <person name="John U."/>
            <person name="Richards T."/>
            <person name="Worden A.Z."/>
            <person name="Zhang X."/>
            <person name="Grigoriev I.V."/>
            <person name="Allen A.E."/>
            <person name="Bidle K."/>
            <person name="Borodovsky M."/>
            <person name="Bowler C."/>
            <person name="Brownlee C."/>
            <person name="Cock J.M."/>
            <person name="Elias M."/>
            <person name="Gladyshev V.N."/>
            <person name="Groth M."/>
            <person name="Guda C."/>
            <person name="Hadaegh A."/>
            <person name="Iglesias-Rodriguez M.D."/>
            <person name="Jenkins J."/>
            <person name="Jones B.M."/>
            <person name="Lawson T."/>
            <person name="Leese F."/>
            <person name="Lindquist E."/>
            <person name="Lobanov A."/>
            <person name="Lomsadze A."/>
            <person name="Malik S.B."/>
            <person name="Marsh M.E."/>
            <person name="Mackinder L."/>
            <person name="Mock T."/>
            <person name="Mueller-Roeber B."/>
            <person name="Pagarete A."/>
            <person name="Parker M."/>
            <person name="Probert I."/>
            <person name="Quesneville H."/>
            <person name="Raines C."/>
            <person name="Rensing S.A."/>
            <person name="Riano-Pachon D.M."/>
            <person name="Richier S."/>
            <person name="Rokitta S."/>
            <person name="Shiraiwa Y."/>
            <person name="Soanes D.M."/>
            <person name="van der Giezen M."/>
            <person name="Wahlund T.M."/>
            <person name="Williams B."/>
            <person name="Wilson W."/>
            <person name="Wolfe G."/>
            <person name="Wurch L.L."/>
        </authorList>
    </citation>
    <scope>NUCLEOTIDE SEQUENCE</scope>
</reference>
<reference evidence="5" key="2">
    <citation type="submission" date="2024-10" db="UniProtKB">
        <authorList>
            <consortium name="EnsemblProtists"/>
        </authorList>
    </citation>
    <scope>IDENTIFICATION</scope>
</reference>
<evidence type="ECO:0000313" key="5">
    <source>
        <dbReference type="EnsemblProtists" id="EOD36906"/>
    </source>
</evidence>
<evidence type="ECO:0000256" key="1">
    <source>
        <dbReference type="ARBA" id="ARBA00004236"/>
    </source>
</evidence>